<evidence type="ECO:0000313" key="2">
    <source>
        <dbReference type="EMBL" id="TDV43100.1"/>
    </source>
</evidence>
<name>A0A4R7V2M6_9PSEU</name>
<evidence type="ECO:0000313" key="3">
    <source>
        <dbReference type="Proteomes" id="UP000294927"/>
    </source>
</evidence>
<feature type="transmembrane region" description="Helical" evidence="1">
    <location>
        <begin position="174"/>
        <end position="198"/>
    </location>
</feature>
<dbReference type="AlphaFoldDB" id="A0A4R7V2M6"/>
<accession>A0A4R7V2M6</accession>
<feature type="transmembrane region" description="Helical" evidence="1">
    <location>
        <begin position="244"/>
        <end position="265"/>
    </location>
</feature>
<gene>
    <name evidence="2" type="ORF">CLV71_11634</name>
</gene>
<protein>
    <submittedName>
        <fullName evidence="2">Putative cobalt transporter subunit CbtA</fullName>
    </submittedName>
</protein>
<keyword evidence="1" id="KW-0472">Membrane</keyword>
<keyword evidence="1" id="KW-0812">Transmembrane</keyword>
<keyword evidence="3" id="KW-1185">Reference proteome</keyword>
<sequence>METKLILRGALTGALGGLLAFVFARIFAEPRIQAAIDYESGRDAAQAALDEAAGRPAAAEGMEIFSRGIQANLGIGVGMVAFGLAMGALFAVVYTVSLGRVGRVRARVLALLIAGAGLLTMYLVPFAKYPANPPAVGHEETIGARSGLYLVMVAGSILFLLGALWLGRKLAPRLGVWNATLVAAAGFAVLTAILMAVLPPLGHLSANVNEYGVQATETPLPLKDPDGTIVFPGFPADTLFEFRFYSVIAQVILWGTIGLVFGPLAERVLGGAREGTARVTADA</sequence>
<dbReference type="Pfam" id="PF09490">
    <property type="entry name" value="CbtA"/>
    <property type="match status" value="1"/>
</dbReference>
<dbReference type="OrthoDB" id="6851830at2"/>
<evidence type="ECO:0000256" key="1">
    <source>
        <dbReference type="SAM" id="Phobius"/>
    </source>
</evidence>
<reference evidence="2 3" key="1">
    <citation type="submission" date="2019-03" db="EMBL/GenBank/DDBJ databases">
        <title>Genomic Encyclopedia of Archaeal and Bacterial Type Strains, Phase II (KMG-II): from individual species to whole genera.</title>
        <authorList>
            <person name="Goeker M."/>
        </authorList>
    </citation>
    <scope>NUCLEOTIDE SEQUENCE [LARGE SCALE GENOMIC DNA]</scope>
    <source>
        <strain evidence="2 3">DSM 45499</strain>
    </source>
</reference>
<feature type="transmembrane region" description="Helical" evidence="1">
    <location>
        <begin position="108"/>
        <end position="127"/>
    </location>
</feature>
<dbReference type="RefSeq" id="WP_133907013.1">
    <property type="nucleotide sequence ID" value="NZ_SOCP01000016.1"/>
</dbReference>
<dbReference type="Proteomes" id="UP000294927">
    <property type="component" value="Unassembled WGS sequence"/>
</dbReference>
<keyword evidence="1" id="KW-1133">Transmembrane helix</keyword>
<proteinExistence type="predicted"/>
<feature type="transmembrane region" description="Helical" evidence="1">
    <location>
        <begin position="73"/>
        <end position="96"/>
    </location>
</feature>
<organism evidence="2 3">
    <name type="scientific">Actinophytocola oryzae</name>
    <dbReference type="NCBI Taxonomy" id="502181"/>
    <lineage>
        <taxon>Bacteria</taxon>
        <taxon>Bacillati</taxon>
        <taxon>Actinomycetota</taxon>
        <taxon>Actinomycetes</taxon>
        <taxon>Pseudonocardiales</taxon>
        <taxon>Pseudonocardiaceae</taxon>
    </lineage>
</organism>
<dbReference type="InterPro" id="IPR012666">
    <property type="entry name" value="CbtA_put"/>
</dbReference>
<dbReference type="EMBL" id="SOCP01000016">
    <property type="protein sequence ID" value="TDV43100.1"/>
    <property type="molecule type" value="Genomic_DNA"/>
</dbReference>
<feature type="transmembrane region" description="Helical" evidence="1">
    <location>
        <begin position="147"/>
        <end position="167"/>
    </location>
</feature>
<comment type="caution">
    <text evidence="2">The sequence shown here is derived from an EMBL/GenBank/DDBJ whole genome shotgun (WGS) entry which is preliminary data.</text>
</comment>